<name>A0A3S5AQ93_9PLAT</name>
<dbReference type="GO" id="GO:0005049">
    <property type="term" value="F:nuclear export signal receptor activity"/>
    <property type="evidence" value="ECO:0007669"/>
    <property type="project" value="InterPro"/>
</dbReference>
<dbReference type="GO" id="GO:0005634">
    <property type="term" value="C:nucleus"/>
    <property type="evidence" value="ECO:0007669"/>
    <property type="project" value="UniProtKB-SubCell"/>
</dbReference>
<keyword evidence="5" id="KW-0539">Nucleus</keyword>
<evidence type="ECO:0000256" key="3">
    <source>
        <dbReference type="ARBA" id="ARBA00022448"/>
    </source>
</evidence>
<dbReference type="InterPro" id="IPR011989">
    <property type="entry name" value="ARM-like"/>
</dbReference>
<comment type="similarity">
    <text evidence="2">Belongs to the exportin family.</text>
</comment>
<reference evidence="7" key="1">
    <citation type="submission" date="2018-11" db="EMBL/GenBank/DDBJ databases">
        <authorList>
            <consortium name="Pathogen Informatics"/>
        </authorList>
    </citation>
    <scope>NUCLEOTIDE SEQUENCE</scope>
</reference>
<dbReference type="EMBL" id="CAAALY010249221">
    <property type="protein sequence ID" value="VEL35167.1"/>
    <property type="molecule type" value="Genomic_DNA"/>
</dbReference>
<organism evidence="7 8">
    <name type="scientific">Protopolystoma xenopodis</name>
    <dbReference type="NCBI Taxonomy" id="117903"/>
    <lineage>
        <taxon>Eukaryota</taxon>
        <taxon>Metazoa</taxon>
        <taxon>Spiralia</taxon>
        <taxon>Lophotrochozoa</taxon>
        <taxon>Platyhelminthes</taxon>
        <taxon>Monogenea</taxon>
        <taxon>Polyopisthocotylea</taxon>
        <taxon>Polystomatidea</taxon>
        <taxon>Polystomatidae</taxon>
        <taxon>Protopolystoma</taxon>
    </lineage>
</organism>
<feature type="domain" description="Exportin-1 C-terminal" evidence="6">
    <location>
        <begin position="7"/>
        <end position="339"/>
    </location>
</feature>
<dbReference type="GO" id="GO:0000056">
    <property type="term" value="P:ribosomal small subunit export from nucleus"/>
    <property type="evidence" value="ECO:0007669"/>
    <property type="project" value="TreeGrafter"/>
</dbReference>
<proteinExistence type="inferred from homology"/>
<keyword evidence="4" id="KW-0653">Protein transport</keyword>
<dbReference type="PANTHER" id="PTHR11223">
    <property type="entry name" value="EXPORTIN 1/5"/>
    <property type="match status" value="1"/>
</dbReference>
<dbReference type="InterPro" id="IPR014877">
    <property type="entry name" value="XPO1_C_dom"/>
</dbReference>
<dbReference type="SMART" id="SM01102">
    <property type="entry name" value="CRM1_C"/>
    <property type="match status" value="1"/>
</dbReference>
<dbReference type="Proteomes" id="UP000784294">
    <property type="component" value="Unassembled WGS sequence"/>
</dbReference>
<evidence type="ECO:0000313" key="8">
    <source>
        <dbReference type="Proteomes" id="UP000784294"/>
    </source>
</evidence>
<evidence type="ECO:0000256" key="5">
    <source>
        <dbReference type="ARBA" id="ARBA00023242"/>
    </source>
</evidence>
<evidence type="ECO:0000256" key="1">
    <source>
        <dbReference type="ARBA" id="ARBA00004123"/>
    </source>
</evidence>
<keyword evidence="3" id="KW-0813">Transport</keyword>
<evidence type="ECO:0000313" key="7">
    <source>
        <dbReference type="EMBL" id="VEL35167.1"/>
    </source>
</evidence>
<dbReference type="Gene3D" id="1.25.10.10">
    <property type="entry name" value="Leucine-rich Repeat Variant"/>
    <property type="match status" value="1"/>
</dbReference>
<dbReference type="GO" id="GO:0006611">
    <property type="term" value="P:protein export from nucleus"/>
    <property type="evidence" value="ECO:0007669"/>
    <property type="project" value="InterPro"/>
</dbReference>
<comment type="caution">
    <text evidence="7">The sequence shown here is derived from an EMBL/GenBank/DDBJ whole genome shotgun (WGS) entry which is preliminary data.</text>
</comment>
<dbReference type="GO" id="GO:0000055">
    <property type="term" value="P:ribosomal large subunit export from nucleus"/>
    <property type="evidence" value="ECO:0007669"/>
    <property type="project" value="TreeGrafter"/>
</dbReference>
<dbReference type="PANTHER" id="PTHR11223:SF2">
    <property type="entry name" value="EXPORTIN-1"/>
    <property type="match status" value="1"/>
</dbReference>
<dbReference type="InterPro" id="IPR016024">
    <property type="entry name" value="ARM-type_fold"/>
</dbReference>
<evidence type="ECO:0000256" key="2">
    <source>
        <dbReference type="ARBA" id="ARBA00009466"/>
    </source>
</evidence>
<dbReference type="Pfam" id="PF08767">
    <property type="entry name" value="CRM1_C"/>
    <property type="match status" value="1"/>
</dbReference>
<keyword evidence="8" id="KW-1185">Reference proteome</keyword>
<dbReference type="InterPro" id="IPR045065">
    <property type="entry name" value="XPO1/5"/>
</dbReference>
<dbReference type="SUPFAM" id="SSF48371">
    <property type="entry name" value="ARM repeat"/>
    <property type="match status" value="1"/>
</dbReference>
<evidence type="ECO:0000256" key="4">
    <source>
        <dbReference type="ARBA" id="ARBA00022927"/>
    </source>
</evidence>
<dbReference type="OrthoDB" id="27218at2759"/>
<dbReference type="AlphaFoldDB" id="A0A3S5AQ93"/>
<evidence type="ECO:0000259" key="6">
    <source>
        <dbReference type="SMART" id="SM01102"/>
    </source>
</evidence>
<protein>
    <recommendedName>
        <fullName evidence="6">Exportin-1 C-terminal domain-containing protein</fullName>
    </recommendedName>
</protein>
<dbReference type="GO" id="GO:0005737">
    <property type="term" value="C:cytoplasm"/>
    <property type="evidence" value="ECO:0007669"/>
    <property type="project" value="TreeGrafter"/>
</dbReference>
<comment type="subcellular location">
    <subcellularLocation>
        <location evidence="1">Nucleus</location>
    </subcellularLocation>
</comment>
<accession>A0A3S5AQ93</accession>
<gene>
    <name evidence="7" type="ORF">PXEA_LOCUS28607</name>
</gene>
<sequence length="381" mass="44021">MCIALFQLGRIYLDMLNIYKIMSENINRAIEANGDQVVKQPIIRSMRAVKKAILNLLSCWIERTTDPFLVAENFVPPLLDAVANVYQRSLPVAREPEVLQTMATLVNRLEEHSLLSLPKILDAVFQCTLEMINKDLEEFPEHRTNFFTLLQAVNARCFSALLGLATDKFKLILDSIIWAMKHTMRQVSETGLNILQRMLVNMSNAEGEKHQIFFRNFFMDIMQHMFAIITDRSQTANLMQQSSVLAYMFKIVENEIITVPLNPDEPYMLEDGRLVAVSSEVNIRYVHSSLQNLLKLAFPHLQDPQIRIFIDGLFSFDQDVTGFREHIRDFLVQIREMAGEDLSNLYLEEREAEIARVQREKLQRQANVPGLLGPHEMEMFD</sequence>